<evidence type="ECO:0000256" key="1">
    <source>
        <dbReference type="SAM" id="Coils"/>
    </source>
</evidence>
<keyword evidence="3" id="KW-1185">Reference proteome</keyword>
<dbReference type="EMBL" id="CAJNOR010016759">
    <property type="protein sequence ID" value="CAF1685875.1"/>
    <property type="molecule type" value="Genomic_DNA"/>
</dbReference>
<comment type="caution">
    <text evidence="2">The sequence shown here is derived from an EMBL/GenBank/DDBJ whole genome shotgun (WGS) entry which is preliminary data.</text>
</comment>
<evidence type="ECO:0000313" key="3">
    <source>
        <dbReference type="Proteomes" id="UP000663828"/>
    </source>
</evidence>
<reference evidence="2" key="1">
    <citation type="submission" date="2021-02" db="EMBL/GenBank/DDBJ databases">
        <authorList>
            <person name="Nowell W R."/>
        </authorList>
    </citation>
    <scope>NUCLEOTIDE SEQUENCE</scope>
</reference>
<dbReference type="Proteomes" id="UP000663828">
    <property type="component" value="Unassembled WGS sequence"/>
</dbReference>
<gene>
    <name evidence="2" type="ORF">XAT740_LOCUS61899</name>
</gene>
<proteinExistence type="predicted"/>
<evidence type="ECO:0000313" key="2">
    <source>
        <dbReference type="EMBL" id="CAF1685875.1"/>
    </source>
</evidence>
<feature type="coiled-coil region" evidence="1">
    <location>
        <begin position="39"/>
        <end position="108"/>
    </location>
</feature>
<sequence>MDSTQSPLVVFGPDHIDTSRAELLVQCLNEKIKEKRFKLQKLVKANEEKKKRNEAIKTEVIQLTAKLTHIEQENAAREQQLLSEQSRIKELQMNIQMLDEHNNSIRRDYSNEEHKYEQEKSTLIKKFERTKQQWIEVFKPQFGTIFQSVLLIDDVF</sequence>
<protein>
    <submittedName>
        <fullName evidence="2">Uncharacterized protein</fullName>
    </submittedName>
</protein>
<name>A0A816HCK6_ADIRI</name>
<keyword evidence="1" id="KW-0175">Coiled coil</keyword>
<accession>A0A816HCK6</accession>
<organism evidence="2 3">
    <name type="scientific">Adineta ricciae</name>
    <name type="common">Rotifer</name>
    <dbReference type="NCBI Taxonomy" id="249248"/>
    <lineage>
        <taxon>Eukaryota</taxon>
        <taxon>Metazoa</taxon>
        <taxon>Spiralia</taxon>
        <taxon>Gnathifera</taxon>
        <taxon>Rotifera</taxon>
        <taxon>Eurotatoria</taxon>
        <taxon>Bdelloidea</taxon>
        <taxon>Adinetida</taxon>
        <taxon>Adinetidae</taxon>
        <taxon>Adineta</taxon>
    </lineage>
</organism>
<dbReference type="AlphaFoldDB" id="A0A816HCK6"/>